<dbReference type="InParanoid" id="H3H2M4"/>
<dbReference type="SUPFAM" id="SSF103481">
    <property type="entry name" value="Multidrug resistance efflux transporter EmrE"/>
    <property type="match status" value="1"/>
</dbReference>
<dbReference type="EnsemblProtists" id="Phyra84642">
    <property type="protein sequence ID" value="Phyra84642"/>
    <property type="gene ID" value="Phyra84642"/>
</dbReference>
<reference evidence="3" key="2">
    <citation type="submission" date="2015-06" db="UniProtKB">
        <authorList>
            <consortium name="EnsemblProtists"/>
        </authorList>
    </citation>
    <scope>IDENTIFICATION</scope>
    <source>
        <strain evidence="3">Pr102</strain>
    </source>
</reference>
<reference evidence="4" key="1">
    <citation type="journal article" date="2006" name="Science">
        <title>Phytophthora genome sequences uncover evolutionary origins and mechanisms of pathogenesis.</title>
        <authorList>
            <person name="Tyler B.M."/>
            <person name="Tripathy S."/>
            <person name="Zhang X."/>
            <person name="Dehal P."/>
            <person name="Jiang R.H."/>
            <person name="Aerts A."/>
            <person name="Arredondo F.D."/>
            <person name="Baxter L."/>
            <person name="Bensasson D."/>
            <person name="Beynon J.L."/>
            <person name="Chapman J."/>
            <person name="Damasceno C.M."/>
            <person name="Dorrance A.E."/>
            <person name="Dou D."/>
            <person name="Dickerman A.W."/>
            <person name="Dubchak I.L."/>
            <person name="Garbelotto M."/>
            <person name="Gijzen M."/>
            <person name="Gordon S.G."/>
            <person name="Govers F."/>
            <person name="Grunwald N.J."/>
            <person name="Huang W."/>
            <person name="Ivors K.L."/>
            <person name="Jones R.W."/>
            <person name="Kamoun S."/>
            <person name="Krampis K."/>
            <person name="Lamour K.H."/>
            <person name="Lee M.K."/>
            <person name="McDonald W.H."/>
            <person name="Medina M."/>
            <person name="Meijer H.J."/>
            <person name="Nordberg E.K."/>
            <person name="Maclean D.J."/>
            <person name="Ospina-Giraldo M.D."/>
            <person name="Morris P.F."/>
            <person name="Phuntumart V."/>
            <person name="Putnam N.H."/>
            <person name="Rash S."/>
            <person name="Rose J.K."/>
            <person name="Sakihama Y."/>
            <person name="Salamov A.A."/>
            <person name="Savidor A."/>
            <person name="Scheuring C.F."/>
            <person name="Smith B.M."/>
            <person name="Sobral B.W."/>
            <person name="Terry A."/>
            <person name="Torto-Alalibo T.A."/>
            <person name="Win J."/>
            <person name="Xu Z."/>
            <person name="Zhang H."/>
            <person name="Grigoriev I.V."/>
            <person name="Rokhsar D.S."/>
            <person name="Boore J.L."/>
        </authorList>
    </citation>
    <scope>NUCLEOTIDE SEQUENCE [LARGE SCALE GENOMIC DNA]</scope>
    <source>
        <strain evidence="4">Pr102</strain>
    </source>
</reference>
<dbReference type="OMA" id="GCIFANI"/>
<dbReference type="HOGENOM" id="CLU_046944_0_0_1"/>
<dbReference type="InterPro" id="IPR037185">
    <property type="entry name" value="EmrE-like"/>
</dbReference>
<organism evidence="3 4">
    <name type="scientific">Phytophthora ramorum</name>
    <name type="common">Sudden oak death agent</name>
    <dbReference type="NCBI Taxonomy" id="164328"/>
    <lineage>
        <taxon>Eukaryota</taxon>
        <taxon>Sar</taxon>
        <taxon>Stramenopiles</taxon>
        <taxon>Oomycota</taxon>
        <taxon>Peronosporomycetes</taxon>
        <taxon>Peronosporales</taxon>
        <taxon>Peronosporaceae</taxon>
        <taxon>Phytophthora</taxon>
    </lineage>
</organism>
<dbReference type="GO" id="GO:0016020">
    <property type="term" value="C:membrane"/>
    <property type="evidence" value="ECO:0000318"/>
    <property type="project" value="GO_Central"/>
</dbReference>
<dbReference type="PANTHER" id="PTHR13146:SF1">
    <property type="entry name" value="SUGAR PHOSPHATE TRANSPORTER DOMAIN-CONTAINING PROTEIN"/>
    <property type="match status" value="1"/>
</dbReference>
<keyword evidence="2" id="KW-1133">Transmembrane helix</keyword>
<feature type="transmembrane region" description="Helical" evidence="2">
    <location>
        <begin position="336"/>
        <end position="357"/>
    </location>
</feature>
<dbReference type="Proteomes" id="UP000005238">
    <property type="component" value="Unassembled WGS sequence"/>
</dbReference>
<dbReference type="eggNOG" id="ENOG502QW36">
    <property type="taxonomic scope" value="Eukaryota"/>
</dbReference>
<feature type="transmembrane region" description="Helical" evidence="2">
    <location>
        <begin position="53"/>
        <end position="76"/>
    </location>
</feature>
<dbReference type="EMBL" id="DS566116">
    <property type="status" value="NOT_ANNOTATED_CDS"/>
    <property type="molecule type" value="Genomic_DNA"/>
</dbReference>
<feature type="transmembrane region" description="Helical" evidence="2">
    <location>
        <begin position="295"/>
        <end position="316"/>
    </location>
</feature>
<sequence length="451" mass="48490">MELPKVSKAAGVESGAALRKLLVQGVFLSTGVLSTCVAQFVFYQGAGDQKAMLLPLCNYLGMMLVGLLPAVGAAATNKMAESTQQMQHNNPQQEQVSRSPEDDVEPELTPTKSRSMDLQDVDMELTRRAAVADEDNQKEEPDLLLLEEDSDDDKKPALGLRVTPSSVSLSLSTLQLCIVVSVVLDFAGCIFSNVGLSMAGSGLYQVVYSSVICWSALMSRFILKKNVSKEEWFGIALVTFGLAFSALGESASGRDNTIVLMGCFNTLVGAAFYGGNYVTGEYTLKLAERPQPKDLCLKIGAACVAIIAVYQSIFVLPEWDALVTKPITEANGNTTHIVSALVVYTLSQLAHGLTYFVMLGSSGAVTTGIMQSLRAVCVFVISSMLYCSQQESQCFDTKRGVATLIVVSGVMFYSWAKSQQGKASVLAPPSSLRRPKKDPKTKMIAGKNYVV</sequence>
<keyword evidence="2" id="KW-0472">Membrane</keyword>
<dbReference type="PANTHER" id="PTHR13146">
    <property type="match status" value="1"/>
</dbReference>
<name>H3H2M4_PHYRM</name>
<dbReference type="VEuPathDB" id="FungiDB:KRP22_13636"/>
<evidence type="ECO:0008006" key="5">
    <source>
        <dbReference type="Google" id="ProtNLM"/>
    </source>
</evidence>
<proteinExistence type="predicted"/>
<feature type="transmembrane region" description="Helical" evidence="2">
    <location>
        <begin position="21"/>
        <end position="41"/>
    </location>
</feature>
<evidence type="ECO:0000313" key="4">
    <source>
        <dbReference type="Proteomes" id="UP000005238"/>
    </source>
</evidence>
<feature type="transmembrane region" description="Helical" evidence="2">
    <location>
        <begin position="176"/>
        <end position="196"/>
    </location>
</feature>
<feature type="region of interest" description="Disordered" evidence="1">
    <location>
        <begin position="79"/>
        <end position="148"/>
    </location>
</feature>
<evidence type="ECO:0000256" key="2">
    <source>
        <dbReference type="SAM" id="Phobius"/>
    </source>
</evidence>
<feature type="transmembrane region" description="Helical" evidence="2">
    <location>
        <begin position="202"/>
        <end position="223"/>
    </location>
</feature>
<keyword evidence="4" id="KW-1185">Reference proteome</keyword>
<accession>H3H2M4</accession>
<protein>
    <recommendedName>
        <fullName evidence="5">Sugar phosphate transporter domain-containing protein</fullName>
    </recommendedName>
</protein>
<dbReference type="AlphaFoldDB" id="H3H2M4"/>
<feature type="transmembrane region" description="Helical" evidence="2">
    <location>
        <begin position="257"/>
        <end position="274"/>
    </location>
</feature>
<feature type="transmembrane region" description="Helical" evidence="2">
    <location>
        <begin position="232"/>
        <end position="251"/>
    </location>
</feature>
<evidence type="ECO:0000256" key="1">
    <source>
        <dbReference type="SAM" id="MobiDB-lite"/>
    </source>
</evidence>
<evidence type="ECO:0000313" key="3">
    <source>
        <dbReference type="EnsemblProtists" id="Phyra84642"/>
    </source>
</evidence>
<keyword evidence="2" id="KW-0812">Transmembrane</keyword>
<feature type="compositionally biased region" description="Low complexity" evidence="1">
    <location>
        <begin position="84"/>
        <end position="95"/>
    </location>
</feature>
<dbReference type="VEuPathDB" id="FungiDB:KRP23_9707"/>